<evidence type="ECO:0000313" key="1">
    <source>
        <dbReference type="EMBL" id="EHB65259.1"/>
    </source>
</evidence>
<dbReference type="AlphaFoldDB" id="G4HEJ0"/>
<evidence type="ECO:0000313" key="2">
    <source>
        <dbReference type="Proteomes" id="UP000003891"/>
    </source>
</evidence>
<dbReference type="PATRIC" id="fig|743719.3.peg.2422"/>
<name>G4HEJ0_9BACL</name>
<sequence>MSNITLKRLNVVKVVDSETKAKALESKGFKRIEIEEADGKKSKKDEK</sequence>
<proteinExistence type="predicted"/>
<dbReference type="STRING" id="743719.PaelaDRAFT_2401"/>
<dbReference type="Proteomes" id="UP000003891">
    <property type="component" value="Unassembled WGS sequence"/>
</dbReference>
<dbReference type="RefSeq" id="WP_007129573.1">
    <property type="nucleotide sequence ID" value="NZ_AGIP01000004.1"/>
</dbReference>
<protein>
    <submittedName>
        <fullName evidence="1">Uncharacterized protein</fullName>
    </submittedName>
</protein>
<gene>
    <name evidence="1" type="ORF">PaelaDRAFT_2401</name>
</gene>
<reference evidence="1 2" key="1">
    <citation type="submission" date="2011-09" db="EMBL/GenBank/DDBJ databases">
        <title>The draft genome of Paenibacillus lactis 154.</title>
        <authorList>
            <consortium name="US DOE Joint Genome Institute (JGI-PGF)"/>
            <person name="Lucas S."/>
            <person name="Han J."/>
            <person name="Lapidus A."/>
            <person name="Cheng J.-F."/>
            <person name="Goodwin L."/>
            <person name="Pitluck S."/>
            <person name="Peters L."/>
            <person name="Land M.L."/>
            <person name="Hauser L."/>
            <person name="Siebers A."/>
            <person name="Thelen M."/>
            <person name="Hugenholtz P."/>
            <person name="Allgaier M."/>
            <person name="Woyke T.J."/>
        </authorList>
    </citation>
    <scope>NUCLEOTIDE SEQUENCE [LARGE SCALE GENOMIC DNA]</scope>
    <source>
        <strain evidence="1 2">154</strain>
    </source>
</reference>
<organism evidence="1 2">
    <name type="scientific">Paenibacillus lactis 154</name>
    <dbReference type="NCBI Taxonomy" id="743719"/>
    <lineage>
        <taxon>Bacteria</taxon>
        <taxon>Bacillati</taxon>
        <taxon>Bacillota</taxon>
        <taxon>Bacilli</taxon>
        <taxon>Bacillales</taxon>
        <taxon>Paenibacillaceae</taxon>
        <taxon>Paenibacillus</taxon>
    </lineage>
</organism>
<dbReference type="EMBL" id="AGIP01000004">
    <property type="protein sequence ID" value="EHB65259.1"/>
    <property type="molecule type" value="Genomic_DNA"/>
</dbReference>
<accession>G4HEJ0</accession>